<proteinExistence type="predicted"/>
<keyword evidence="2" id="KW-0808">Transferase</keyword>
<organism evidence="2 3">
    <name type="scientific">Streptomyces indicus</name>
    <dbReference type="NCBI Taxonomy" id="417292"/>
    <lineage>
        <taxon>Bacteria</taxon>
        <taxon>Bacillati</taxon>
        <taxon>Actinomycetota</taxon>
        <taxon>Actinomycetes</taxon>
        <taxon>Kitasatosporales</taxon>
        <taxon>Streptomycetaceae</taxon>
        <taxon>Streptomyces</taxon>
    </lineage>
</organism>
<dbReference type="EMBL" id="FNFF01000008">
    <property type="protein sequence ID" value="SDK51274.1"/>
    <property type="molecule type" value="Genomic_DNA"/>
</dbReference>
<dbReference type="Gene3D" id="3.40.50.150">
    <property type="entry name" value="Vaccinia Virus protein VP39"/>
    <property type="match status" value="1"/>
</dbReference>
<dbReference type="RefSeq" id="WP_093612482.1">
    <property type="nucleotide sequence ID" value="NZ_FNFF01000008.1"/>
</dbReference>
<dbReference type="InterPro" id="IPR052514">
    <property type="entry name" value="SAM-dependent_MTase"/>
</dbReference>
<dbReference type="NCBIfam" id="TIGR01444">
    <property type="entry name" value="fkbM_fam"/>
    <property type="match status" value="1"/>
</dbReference>
<dbReference type="Pfam" id="PF05050">
    <property type="entry name" value="Methyltransf_21"/>
    <property type="match status" value="1"/>
</dbReference>
<name>A0A1G9CIH5_9ACTN</name>
<dbReference type="GO" id="GO:0032259">
    <property type="term" value="P:methylation"/>
    <property type="evidence" value="ECO:0007669"/>
    <property type="project" value="UniProtKB-KW"/>
</dbReference>
<evidence type="ECO:0000313" key="2">
    <source>
        <dbReference type="EMBL" id="SDK51274.1"/>
    </source>
</evidence>
<keyword evidence="3" id="KW-1185">Reference proteome</keyword>
<sequence length="283" mass="30948">MSLLDAVRTSRGTVRLPAPLQRATRAAALRGMVPQPVWRRLQPTGCWTVHAPDGSAFRYEAAQRDIMARWVVWTDLRDWEESTQPVLFDLARSARCFLDIGAFSGIYTLLACQANPRLRALAFEPNPATLPMLRRNLELNGLCDRVTVVEKALSDAPGRARLTIPYDTTAASLNDEPAAVDSVEVEVTTADEIAGDLPVDLVKIDVEGFEPHILRGMSGLLTTRRPALVAECLDGPALERLRATAAEFGYRTVRHLGRGGAVPAGEGFTPPPYYANFLFTHGG</sequence>
<dbReference type="InterPro" id="IPR006342">
    <property type="entry name" value="FkbM_mtfrase"/>
</dbReference>
<keyword evidence="2" id="KW-0489">Methyltransferase</keyword>
<dbReference type="Proteomes" id="UP000199155">
    <property type="component" value="Unassembled WGS sequence"/>
</dbReference>
<dbReference type="GO" id="GO:0008168">
    <property type="term" value="F:methyltransferase activity"/>
    <property type="evidence" value="ECO:0007669"/>
    <property type="project" value="UniProtKB-KW"/>
</dbReference>
<dbReference type="STRING" id="417292.SAMN05421806_108142"/>
<gene>
    <name evidence="2" type="ORF">SAMN05421806_108142</name>
</gene>
<reference evidence="2 3" key="1">
    <citation type="submission" date="2016-10" db="EMBL/GenBank/DDBJ databases">
        <authorList>
            <person name="de Groot N.N."/>
        </authorList>
    </citation>
    <scope>NUCLEOTIDE SEQUENCE [LARGE SCALE GENOMIC DNA]</scope>
    <source>
        <strain evidence="2 3">CGMCC 4.5727</strain>
    </source>
</reference>
<evidence type="ECO:0000313" key="3">
    <source>
        <dbReference type="Proteomes" id="UP000199155"/>
    </source>
</evidence>
<dbReference type="PANTHER" id="PTHR34203:SF15">
    <property type="entry name" value="SLL1173 PROTEIN"/>
    <property type="match status" value="1"/>
</dbReference>
<protein>
    <submittedName>
        <fullName evidence="2">Methyltransferase, FkbM family</fullName>
    </submittedName>
</protein>
<dbReference type="AlphaFoldDB" id="A0A1G9CIH5"/>
<dbReference type="InterPro" id="IPR029063">
    <property type="entry name" value="SAM-dependent_MTases_sf"/>
</dbReference>
<dbReference type="OrthoDB" id="3338469at2"/>
<dbReference type="SUPFAM" id="SSF53335">
    <property type="entry name" value="S-adenosyl-L-methionine-dependent methyltransferases"/>
    <property type="match status" value="1"/>
</dbReference>
<feature type="domain" description="Methyltransferase FkbM" evidence="1">
    <location>
        <begin position="99"/>
        <end position="251"/>
    </location>
</feature>
<dbReference type="PANTHER" id="PTHR34203">
    <property type="entry name" value="METHYLTRANSFERASE, FKBM FAMILY PROTEIN"/>
    <property type="match status" value="1"/>
</dbReference>
<evidence type="ECO:0000259" key="1">
    <source>
        <dbReference type="Pfam" id="PF05050"/>
    </source>
</evidence>
<accession>A0A1G9CIH5</accession>